<feature type="transmembrane region" description="Helical" evidence="7">
    <location>
        <begin position="21"/>
        <end position="41"/>
    </location>
</feature>
<comment type="caution">
    <text evidence="9">The sequence shown here is derived from an EMBL/GenBank/DDBJ whole genome shotgun (WGS) entry which is preliminary data.</text>
</comment>
<evidence type="ECO:0000313" key="10">
    <source>
        <dbReference type="Proteomes" id="UP000256838"/>
    </source>
</evidence>
<evidence type="ECO:0000256" key="6">
    <source>
        <dbReference type="SAM" id="Coils"/>
    </source>
</evidence>
<keyword evidence="7" id="KW-1133">Transmembrane helix</keyword>
<comment type="catalytic activity">
    <reaction evidence="1">
        <text>ATP + protein L-histidine = ADP + protein N-phospho-L-histidine.</text>
        <dbReference type="EC" id="2.7.13.3"/>
    </reaction>
</comment>
<dbReference type="EC" id="2.7.13.3" evidence="2"/>
<evidence type="ECO:0000256" key="4">
    <source>
        <dbReference type="ARBA" id="ARBA00022777"/>
    </source>
</evidence>
<dbReference type="RefSeq" id="WP_115536942.1">
    <property type="nucleotide sequence ID" value="NZ_QRGA01000019.1"/>
</dbReference>
<keyword evidence="10" id="KW-1185">Reference proteome</keyword>
<keyword evidence="6" id="KW-0175">Coiled coil</keyword>
<dbReference type="PANTHER" id="PTHR24421:SF10">
    <property type="entry name" value="NITRATE_NITRITE SENSOR PROTEIN NARQ"/>
    <property type="match status" value="1"/>
</dbReference>
<dbReference type="OrthoDB" id="9147043at2"/>
<dbReference type="InterPro" id="IPR003594">
    <property type="entry name" value="HATPase_dom"/>
</dbReference>
<dbReference type="PROSITE" id="PS50109">
    <property type="entry name" value="HIS_KIN"/>
    <property type="match status" value="1"/>
</dbReference>
<sequence length="658" mass="73289">MHDKYAATITKAASTYRPVPLVANAVFVFSLVLLIIVGLFYSEVSSEQPPTASLHLTQADWQVEDTPGFSAPPSTLDSDSLPNEWRHVTLPLARSIALVHQARTTKATASHITWLRLSVSGLPSRADHLAIYGARIKTDGTIAVYVNDQLVFQAQEQGPLWNSTRTPLWVVMHRHPTDAPVKEILVRIEHTRGTQVAVSSLWLGPVAALKGRYHVRRWLQQELPAIFSAAFLLVGIFALFVWLQRSRETSYLLFFNLAVTSFLRSLHFYLDVPIANDWFAWLTVNSLLWLVLVVHFFLRQLHGRPVTWFTRSITAVTAGIGVLTLPMLAVLPNTPKVTPLIYPIAALMGASVGLVGGIISWRRSNEGVFVAIGVGVCTLLGVSDWLLQNNFVNPEGWYFGAYTNAITFGVFGVLMYRRYVRAIAEVEEANANLAQRLNEREVELELSHQRLREAERQQTISEERQRLMQDMHDGLGGSLISAIRSVEHGTLGHAEISHVLRSCLDDLKLTIDSMEPTESDLLLLLAALRFRLEPRLDGTGVALRWEVVKLPPLKWLDPSSALHVLRIVQESIANILRHTRASEIRVSTAELADGVRVIVEDNGHGFDVASALAAGKGHGLNNQRRRAQAINGSVDWVSGPRGTRFTLWLPLEREVRAV</sequence>
<evidence type="ECO:0000313" key="9">
    <source>
        <dbReference type="EMBL" id="RDU95485.1"/>
    </source>
</evidence>
<dbReference type="InterPro" id="IPR005467">
    <property type="entry name" value="His_kinase_dom"/>
</dbReference>
<evidence type="ECO:0000256" key="3">
    <source>
        <dbReference type="ARBA" id="ARBA00022679"/>
    </source>
</evidence>
<gene>
    <name evidence="9" type="ORF">DWV00_28365</name>
</gene>
<dbReference type="EMBL" id="QRGA01000019">
    <property type="protein sequence ID" value="RDU95485.1"/>
    <property type="molecule type" value="Genomic_DNA"/>
</dbReference>
<keyword evidence="4 9" id="KW-0418">Kinase</keyword>
<dbReference type="Pfam" id="PF02518">
    <property type="entry name" value="HATPase_c"/>
    <property type="match status" value="1"/>
</dbReference>
<dbReference type="SUPFAM" id="SSF55874">
    <property type="entry name" value="ATPase domain of HSP90 chaperone/DNA topoisomerase II/histidine kinase"/>
    <property type="match status" value="1"/>
</dbReference>
<dbReference type="CDD" id="cd16917">
    <property type="entry name" value="HATPase_UhpB-NarQ-NarX-like"/>
    <property type="match status" value="1"/>
</dbReference>
<accession>A0A3D8JRX4</accession>
<evidence type="ECO:0000256" key="2">
    <source>
        <dbReference type="ARBA" id="ARBA00012438"/>
    </source>
</evidence>
<proteinExistence type="predicted"/>
<dbReference type="InterPro" id="IPR050482">
    <property type="entry name" value="Sensor_HK_TwoCompSys"/>
</dbReference>
<dbReference type="Gene3D" id="3.30.565.10">
    <property type="entry name" value="Histidine kinase-like ATPase, C-terminal domain"/>
    <property type="match status" value="1"/>
</dbReference>
<dbReference type="InterPro" id="IPR036890">
    <property type="entry name" value="HATPase_C_sf"/>
</dbReference>
<feature type="domain" description="Histidine kinase" evidence="8">
    <location>
        <begin position="564"/>
        <end position="653"/>
    </location>
</feature>
<reference evidence="9 10" key="1">
    <citation type="submission" date="2018-08" db="EMBL/GenBank/DDBJ databases">
        <title>Paraburkholderia sp. DHOM06 isolated from forest soil.</title>
        <authorList>
            <person name="Gao Z.-H."/>
            <person name="Qiu L.-H."/>
        </authorList>
    </citation>
    <scope>NUCLEOTIDE SEQUENCE [LARGE SCALE GENOMIC DNA]</scope>
    <source>
        <strain evidence="9 10">DHOM06</strain>
    </source>
</reference>
<dbReference type="SMART" id="SM00387">
    <property type="entry name" value="HATPase_c"/>
    <property type="match status" value="1"/>
</dbReference>
<feature type="transmembrane region" description="Helical" evidence="7">
    <location>
        <begin position="309"/>
        <end position="328"/>
    </location>
</feature>
<dbReference type="Proteomes" id="UP000256838">
    <property type="component" value="Unassembled WGS sequence"/>
</dbReference>
<feature type="transmembrane region" description="Helical" evidence="7">
    <location>
        <begin position="340"/>
        <end position="361"/>
    </location>
</feature>
<feature type="coiled-coil region" evidence="6">
    <location>
        <begin position="416"/>
        <end position="457"/>
    </location>
</feature>
<dbReference type="GO" id="GO:0000160">
    <property type="term" value="P:phosphorelay signal transduction system"/>
    <property type="evidence" value="ECO:0007669"/>
    <property type="project" value="UniProtKB-KW"/>
</dbReference>
<keyword evidence="7" id="KW-0812">Transmembrane</keyword>
<dbReference type="PANTHER" id="PTHR24421">
    <property type="entry name" value="NITRATE/NITRITE SENSOR PROTEIN NARX-RELATED"/>
    <property type="match status" value="1"/>
</dbReference>
<dbReference type="GO" id="GO:0004673">
    <property type="term" value="F:protein histidine kinase activity"/>
    <property type="evidence" value="ECO:0007669"/>
    <property type="project" value="UniProtKB-EC"/>
</dbReference>
<dbReference type="AlphaFoldDB" id="A0A3D8JRX4"/>
<evidence type="ECO:0000256" key="5">
    <source>
        <dbReference type="ARBA" id="ARBA00023012"/>
    </source>
</evidence>
<name>A0A3D8JRX4_9BURK</name>
<keyword evidence="7" id="KW-0472">Membrane</keyword>
<protein>
    <recommendedName>
        <fullName evidence="2">histidine kinase</fullName>
        <ecNumber evidence="2">2.7.13.3</ecNumber>
    </recommendedName>
</protein>
<organism evidence="9 10">
    <name type="scientific">Trinickia dinghuensis</name>
    <dbReference type="NCBI Taxonomy" id="2291023"/>
    <lineage>
        <taxon>Bacteria</taxon>
        <taxon>Pseudomonadati</taxon>
        <taxon>Pseudomonadota</taxon>
        <taxon>Betaproteobacteria</taxon>
        <taxon>Burkholderiales</taxon>
        <taxon>Burkholderiaceae</taxon>
        <taxon>Trinickia</taxon>
    </lineage>
</organism>
<feature type="transmembrane region" description="Helical" evidence="7">
    <location>
        <begin position="399"/>
        <end position="416"/>
    </location>
</feature>
<evidence type="ECO:0000256" key="1">
    <source>
        <dbReference type="ARBA" id="ARBA00000085"/>
    </source>
</evidence>
<evidence type="ECO:0000256" key="7">
    <source>
        <dbReference type="SAM" id="Phobius"/>
    </source>
</evidence>
<feature type="transmembrane region" description="Helical" evidence="7">
    <location>
        <begin position="368"/>
        <end position="387"/>
    </location>
</feature>
<evidence type="ECO:0000259" key="8">
    <source>
        <dbReference type="PROSITE" id="PS50109"/>
    </source>
</evidence>
<keyword evidence="5" id="KW-0902">Two-component regulatory system</keyword>
<feature type="transmembrane region" description="Helical" evidence="7">
    <location>
        <begin position="278"/>
        <end position="297"/>
    </location>
</feature>
<keyword evidence="3" id="KW-0808">Transferase</keyword>
<feature type="transmembrane region" description="Helical" evidence="7">
    <location>
        <begin position="223"/>
        <end position="243"/>
    </location>
</feature>
<feature type="transmembrane region" description="Helical" evidence="7">
    <location>
        <begin position="250"/>
        <end position="266"/>
    </location>
</feature>